<comment type="caution">
    <text evidence="6">The sequence shown here is derived from an EMBL/GenBank/DDBJ whole genome shotgun (WGS) entry which is preliminary data.</text>
</comment>
<dbReference type="EMBL" id="RWGY01000509">
    <property type="protein sequence ID" value="TVU00997.1"/>
    <property type="molecule type" value="Genomic_DNA"/>
</dbReference>
<dbReference type="PANTHER" id="PTHR36766:SF30">
    <property type="entry name" value="TIR-NBS TYPE DISEASE RESISTANCE PROTEIN-RELATED"/>
    <property type="match status" value="1"/>
</dbReference>
<dbReference type="PANTHER" id="PTHR36766">
    <property type="entry name" value="PLANT BROAD-SPECTRUM MILDEW RESISTANCE PROTEIN RPW8"/>
    <property type="match status" value="1"/>
</dbReference>
<keyword evidence="2" id="KW-0611">Plant defense</keyword>
<organism evidence="6 7">
    <name type="scientific">Eragrostis curvula</name>
    <name type="common">weeping love grass</name>
    <dbReference type="NCBI Taxonomy" id="38414"/>
    <lineage>
        <taxon>Eukaryota</taxon>
        <taxon>Viridiplantae</taxon>
        <taxon>Streptophyta</taxon>
        <taxon>Embryophyta</taxon>
        <taxon>Tracheophyta</taxon>
        <taxon>Spermatophyta</taxon>
        <taxon>Magnoliopsida</taxon>
        <taxon>Liliopsida</taxon>
        <taxon>Poales</taxon>
        <taxon>Poaceae</taxon>
        <taxon>PACMAD clade</taxon>
        <taxon>Chloridoideae</taxon>
        <taxon>Eragrostideae</taxon>
        <taxon>Eragrostidinae</taxon>
        <taxon>Eragrostis</taxon>
    </lineage>
</organism>
<dbReference type="SUPFAM" id="SSF52058">
    <property type="entry name" value="L domain-like"/>
    <property type="match status" value="2"/>
</dbReference>
<dbReference type="Pfam" id="PF23559">
    <property type="entry name" value="WHD_DRP"/>
    <property type="match status" value="1"/>
</dbReference>
<dbReference type="Pfam" id="PF25019">
    <property type="entry name" value="LRR_R13L1-DRL21"/>
    <property type="match status" value="1"/>
</dbReference>
<dbReference type="Proteomes" id="UP000324897">
    <property type="component" value="Unassembled WGS sequence"/>
</dbReference>
<protein>
    <submittedName>
        <fullName evidence="6">Uncharacterized protein</fullName>
    </submittedName>
</protein>
<dbReference type="InterPro" id="IPR032675">
    <property type="entry name" value="LRR_dom_sf"/>
</dbReference>
<keyword evidence="1" id="KW-0433">Leucine-rich repeat</keyword>
<dbReference type="GO" id="GO:0043531">
    <property type="term" value="F:ADP binding"/>
    <property type="evidence" value="ECO:0007669"/>
    <property type="project" value="InterPro"/>
</dbReference>
<dbReference type="PRINTS" id="PR00364">
    <property type="entry name" value="DISEASERSIST"/>
</dbReference>
<dbReference type="OrthoDB" id="689698at2759"/>
<dbReference type="SUPFAM" id="SSF52540">
    <property type="entry name" value="P-loop containing nucleoside triphosphate hydrolases"/>
    <property type="match status" value="1"/>
</dbReference>
<evidence type="ECO:0000259" key="3">
    <source>
        <dbReference type="Pfam" id="PF00931"/>
    </source>
</evidence>
<evidence type="ECO:0000259" key="5">
    <source>
        <dbReference type="Pfam" id="PF25019"/>
    </source>
</evidence>
<keyword evidence="7" id="KW-1185">Reference proteome</keyword>
<reference evidence="6 7" key="1">
    <citation type="journal article" date="2019" name="Sci. Rep.">
        <title>A high-quality genome of Eragrostis curvula grass provides insights into Poaceae evolution and supports new strategies to enhance forage quality.</title>
        <authorList>
            <person name="Carballo J."/>
            <person name="Santos B.A.C.M."/>
            <person name="Zappacosta D."/>
            <person name="Garbus I."/>
            <person name="Selva J.P."/>
            <person name="Gallo C.A."/>
            <person name="Diaz A."/>
            <person name="Albertini E."/>
            <person name="Caccamo M."/>
            <person name="Echenique V."/>
        </authorList>
    </citation>
    <scope>NUCLEOTIDE SEQUENCE [LARGE SCALE GENOMIC DNA]</scope>
    <source>
        <strain evidence="7">cv. Victoria</strain>
        <tissue evidence="6">Leaf</tissue>
    </source>
</reference>
<dbReference type="Gene3D" id="1.10.10.10">
    <property type="entry name" value="Winged helix-like DNA-binding domain superfamily/Winged helix DNA-binding domain"/>
    <property type="match status" value="1"/>
</dbReference>
<dbReference type="GO" id="GO:0006952">
    <property type="term" value="P:defense response"/>
    <property type="evidence" value="ECO:0007669"/>
    <property type="project" value="UniProtKB-KW"/>
</dbReference>
<proteinExistence type="predicted"/>
<evidence type="ECO:0000259" key="4">
    <source>
        <dbReference type="Pfam" id="PF23559"/>
    </source>
</evidence>
<accession>A0A5J9SPZ2</accession>
<feature type="domain" description="NB-ARC" evidence="3">
    <location>
        <begin position="239"/>
        <end position="396"/>
    </location>
</feature>
<evidence type="ECO:0000256" key="1">
    <source>
        <dbReference type="ARBA" id="ARBA00022614"/>
    </source>
</evidence>
<evidence type="ECO:0000256" key="2">
    <source>
        <dbReference type="ARBA" id="ARBA00022821"/>
    </source>
</evidence>
<dbReference type="InterPro" id="IPR058922">
    <property type="entry name" value="WHD_DRP"/>
</dbReference>
<dbReference type="InterPro" id="IPR027417">
    <property type="entry name" value="P-loop_NTPase"/>
</dbReference>
<evidence type="ECO:0000313" key="6">
    <source>
        <dbReference type="EMBL" id="TVU00997.1"/>
    </source>
</evidence>
<sequence>MAPAGLLVFAGKSVAAAAVKEIITKAFKYLDGYFSAETMKEMKAKLEDGMMEIQAVLDVVSPDHIKGESESLDQWFWKFRDAVEEAEDAVDVEYHELEEKAKDHQVSDLGSPFAKAKHKVITSVKHVSALDKTAKQFTHRGTLERLKKAVDGLDKAVASATKFLKVVKYHNRSGLEEFMSKDRQTGSTSIVTKFVGREKEKKQILEWLTKRTTVEEEAEVFFDATEEAEVVSSTVPIPIFSLVGHGGMGKTTLAQTICEQGEVVKHFKIIWVTVSTSFDATLVTRKILESVGKETPKADSLEPMQQILKDKLKSFDKFLLIFDDVWEENERHEWEKLFAPLRIGNKGSKILLTTRKASVAAMAANVMGVEIEDLQLEELKEDENLELFNHHVFSRSNSQDYPQLKFIGLEDFKGNSDDIMKVLRLSYYHLPTELQVCFRYCSIFPQDYKFTKKELVLSWIGSGLISSRENEEKRLEETEYVSFGECKRITSPDKFKDVKDTIRHLYICMDIEDLNGPIVYDFKKLVHFKNLRTLIISAHISKHMKGIIGNILESSRSLRLIHVNYTFNNEIARYHFHPFNFPWKTSNLKHLHNVLVGQLAPESIHVIHKLYHLTVLEVNWDLQIDTEKVRNMGSLDRLQYLSYGRFGQFPVSRLASLRVLNNYKLQGSEGNKISDIGNMKYLRELEVQDLQNIDNSDDARNAKLKEKKYLMSLSLKWSESSSLTQNRTYDLVFDQLEPQANIKKLSIHHYKGLRLPFWMDNDTLTIKRLVSLELEGCINWEQLPCLGEFVLLRHLTLNRLPKLQQIGRSSLVSSSSSMESSYLPPCLHSLRVMDCPELKEIPLLPTSLVYLELSEVGLTNLPRIGKLHSEDVDCQQSCLTNIEITDCSDLVSLDGSFLNQKQYLGGVQDLTIIRNRKLELVCLPFKAMTMLRRLSIIGCPNMKMLGGGGDVILTSVTELSIGLCGDLKLPLLASLQYRSATNLTTLGLYFSDLVSLPSADVCSNLKSLRELTICKCDNLVSLGGLGSLPSLSDLDISGCCKLVKAARSSPTSDASGGEEEHLVVVTQLDFLSIDFPSLLLVQPLKSLRHIRYLSILDASGTEGLPERWLRQNCASLTIYIVEFLPLSIRDLTSLLVLHLSDAGKLQSLPDLPLSLSSLWIEVCHSDLEKKIRGYGSPEQDKISHVPRSCIGQWRFIFGKECSVKTFEELRFADNNTLACWANQQDNGKGIRSELTRWTNLCRLGGAS</sequence>
<dbReference type="Gene3D" id="3.80.10.10">
    <property type="entry name" value="Ribonuclease Inhibitor"/>
    <property type="match status" value="3"/>
</dbReference>
<dbReference type="Gramene" id="TVU00997">
    <property type="protein sequence ID" value="TVU00997"/>
    <property type="gene ID" value="EJB05_53556"/>
</dbReference>
<feature type="domain" description="R13L1/DRL21-like LRR repeat region" evidence="5">
    <location>
        <begin position="673"/>
        <end position="799"/>
    </location>
</feature>
<dbReference type="InterPro" id="IPR002182">
    <property type="entry name" value="NB-ARC"/>
</dbReference>
<gene>
    <name evidence="6" type="ORF">EJB05_53556</name>
</gene>
<dbReference type="Gene3D" id="3.40.50.300">
    <property type="entry name" value="P-loop containing nucleotide triphosphate hydrolases"/>
    <property type="match status" value="1"/>
</dbReference>
<dbReference type="InterPro" id="IPR056789">
    <property type="entry name" value="LRR_R13L1-DRL21"/>
</dbReference>
<feature type="non-terminal residue" evidence="6">
    <location>
        <position position="1"/>
    </location>
</feature>
<dbReference type="AlphaFoldDB" id="A0A5J9SPZ2"/>
<dbReference type="InterPro" id="IPR036388">
    <property type="entry name" value="WH-like_DNA-bd_sf"/>
</dbReference>
<feature type="domain" description="Disease resistance protein winged helix" evidence="4">
    <location>
        <begin position="443"/>
        <end position="478"/>
    </location>
</feature>
<dbReference type="Pfam" id="PF00931">
    <property type="entry name" value="NB-ARC"/>
    <property type="match status" value="1"/>
</dbReference>
<evidence type="ECO:0000313" key="7">
    <source>
        <dbReference type="Proteomes" id="UP000324897"/>
    </source>
</evidence>
<name>A0A5J9SPZ2_9POAL</name>